<dbReference type="AlphaFoldDB" id="A0A0B6ZSS0"/>
<organism evidence="1">
    <name type="scientific">Arion vulgaris</name>
    <dbReference type="NCBI Taxonomy" id="1028688"/>
    <lineage>
        <taxon>Eukaryota</taxon>
        <taxon>Metazoa</taxon>
        <taxon>Spiralia</taxon>
        <taxon>Lophotrochozoa</taxon>
        <taxon>Mollusca</taxon>
        <taxon>Gastropoda</taxon>
        <taxon>Heterobranchia</taxon>
        <taxon>Euthyneura</taxon>
        <taxon>Panpulmonata</taxon>
        <taxon>Eupulmonata</taxon>
        <taxon>Stylommatophora</taxon>
        <taxon>Helicina</taxon>
        <taxon>Arionoidea</taxon>
        <taxon>Arionidae</taxon>
        <taxon>Arion</taxon>
    </lineage>
</organism>
<feature type="non-terminal residue" evidence="1">
    <location>
        <position position="1"/>
    </location>
</feature>
<dbReference type="EMBL" id="HACG01024537">
    <property type="protein sequence ID" value="CEK71402.1"/>
    <property type="molecule type" value="Transcribed_RNA"/>
</dbReference>
<reference evidence="1" key="1">
    <citation type="submission" date="2014-12" db="EMBL/GenBank/DDBJ databases">
        <title>Insight into the proteome of Arion vulgaris.</title>
        <authorList>
            <person name="Aradska J."/>
            <person name="Bulat T."/>
            <person name="Smidak R."/>
            <person name="Sarate P."/>
            <person name="Gangsoo J."/>
            <person name="Sialana F."/>
            <person name="Bilban M."/>
            <person name="Lubec G."/>
        </authorList>
    </citation>
    <scope>NUCLEOTIDE SEQUENCE</scope>
    <source>
        <tissue evidence="1">Skin</tissue>
    </source>
</reference>
<protein>
    <submittedName>
        <fullName evidence="1">Uncharacterized protein</fullName>
    </submittedName>
</protein>
<accession>A0A0B6ZSS0</accession>
<evidence type="ECO:0000313" key="2">
    <source>
        <dbReference type="EMBL" id="CEK71404.1"/>
    </source>
</evidence>
<evidence type="ECO:0000313" key="1">
    <source>
        <dbReference type="EMBL" id="CEK71402.1"/>
    </source>
</evidence>
<dbReference type="EMBL" id="HACG01024539">
    <property type="protein sequence ID" value="CEK71404.1"/>
    <property type="molecule type" value="Transcribed_RNA"/>
</dbReference>
<gene>
    <name evidence="1" type="primary">ORF78227</name>
    <name evidence="2" type="synonym">ORF78238</name>
</gene>
<sequence>GKIAKAGLFLCPDVFAFPASMNVNSNKKQMVIVWNEKIRTMWTTAQIQSQRQNKPRNLTDTPARICNIAAMDENHHW</sequence>
<name>A0A0B6ZSS0_9EUPU</name>
<proteinExistence type="predicted"/>